<dbReference type="EC" id="1.11.1.24" evidence="3"/>
<comment type="caution">
    <text evidence="14">The sequence shown here is derived from an EMBL/GenBank/DDBJ whole genome shotgun (WGS) entry which is preliminary data.</text>
</comment>
<evidence type="ECO:0000256" key="2">
    <source>
        <dbReference type="ARBA" id="ARBA00011245"/>
    </source>
</evidence>
<accession>A0ABT4VGJ3</accession>
<dbReference type="GO" id="GO:0140824">
    <property type="term" value="F:thioredoxin-dependent peroxiredoxin activity"/>
    <property type="evidence" value="ECO:0007669"/>
    <property type="project" value="UniProtKB-EC"/>
</dbReference>
<reference evidence="14 15" key="1">
    <citation type="submission" date="2023-01" db="EMBL/GenBank/DDBJ databases">
        <title>Description of Helicobacter ibis sp. nov. isolated from faecal droppings of black-faced ibis (Theristicus melanopis).</title>
        <authorList>
            <person name="Lopez-Cantillo M."/>
            <person name="Vidal-Veuthey B."/>
            <person name="Mella A."/>
            <person name="De La Haba R."/>
            <person name="Collado L."/>
        </authorList>
    </citation>
    <scope>NUCLEOTIDE SEQUENCE [LARGE SCALE GENOMIC DNA]</scope>
    <source>
        <strain evidence="14 15">A82</strain>
    </source>
</reference>
<dbReference type="InterPro" id="IPR024706">
    <property type="entry name" value="Peroxiredoxin_AhpC-typ"/>
</dbReference>
<evidence type="ECO:0000256" key="11">
    <source>
        <dbReference type="ARBA" id="ARBA00042639"/>
    </source>
</evidence>
<dbReference type="CDD" id="cd03017">
    <property type="entry name" value="PRX_BCP"/>
    <property type="match status" value="1"/>
</dbReference>
<keyword evidence="15" id="KW-1185">Reference proteome</keyword>
<dbReference type="Pfam" id="PF00578">
    <property type="entry name" value="AhpC-TSA"/>
    <property type="match status" value="1"/>
</dbReference>
<comment type="similarity">
    <text evidence="10">Belongs to the peroxiredoxin family. BCP/PrxQ subfamily.</text>
</comment>
<comment type="subunit">
    <text evidence="2">Monomer.</text>
</comment>
<evidence type="ECO:0000256" key="6">
    <source>
        <dbReference type="ARBA" id="ARBA00023002"/>
    </source>
</evidence>
<dbReference type="RefSeq" id="WP_271021627.1">
    <property type="nucleotide sequence ID" value="NZ_JAQHXR010000003.1"/>
</dbReference>
<evidence type="ECO:0000256" key="4">
    <source>
        <dbReference type="ARBA" id="ARBA00022559"/>
    </source>
</evidence>
<comment type="catalytic activity">
    <reaction evidence="12">
        <text>a hydroperoxide + [thioredoxin]-dithiol = an alcohol + [thioredoxin]-disulfide + H2O</text>
        <dbReference type="Rhea" id="RHEA:62620"/>
        <dbReference type="Rhea" id="RHEA-COMP:10698"/>
        <dbReference type="Rhea" id="RHEA-COMP:10700"/>
        <dbReference type="ChEBI" id="CHEBI:15377"/>
        <dbReference type="ChEBI" id="CHEBI:29950"/>
        <dbReference type="ChEBI" id="CHEBI:30879"/>
        <dbReference type="ChEBI" id="CHEBI:35924"/>
        <dbReference type="ChEBI" id="CHEBI:50058"/>
        <dbReference type="EC" id="1.11.1.24"/>
    </reaction>
</comment>
<dbReference type="InterPro" id="IPR036249">
    <property type="entry name" value="Thioredoxin-like_sf"/>
</dbReference>
<evidence type="ECO:0000259" key="13">
    <source>
        <dbReference type="PROSITE" id="PS51352"/>
    </source>
</evidence>
<evidence type="ECO:0000313" key="15">
    <source>
        <dbReference type="Proteomes" id="UP001210261"/>
    </source>
</evidence>
<feature type="domain" description="Thioredoxin" evidence="13">
    <location>
        <begin position="3"/>
        <end position="156"/>
    </location>
</feature>
<keyword evidence="7" id="KW-1015">Disulfide bond</keyword>
<dbReference type="Gene3D" id="3.40.30.10">
    <property type="entry name" value="Glutaredoxin"/>
    <property type="match status" value="1"/>
</dbReference>
<dbReference type="InterPro" id="IPR050924">
    <property type="entry name" value="Peroxiredoxin_BCP/PrxQ"/>
</dbReference>
<organism evidence="14 15">
    <name type="scientific">Helicobacter ibis</name>
    <dbReference type="NCBI Taxonomy" id="2962633"/>
    <lineage>
        <taxon>Bacteria</taxon>
        <taxon>Pseudomonadati</taxon>
        <taxon>Campylobacterota</taxon>
        <taxon>Epsilonproteobacteria</taxon>
        <taxon>Campylobacterales</taxon>
        <taxon>Helicobacteraceae</taxon>
        <taxon>Helicobacter</taxon>
    </lineage>
</organism>
<evidence type="ECO:0000256" key="3">
    <source>
        <dbReference type="ARBA" id="ARBA00013017"/>
    </source>
</evidence>
<keyword evidence="8" id="KW-0676">Redox-active center</keyword>
<evidence type="ECO:0000256" key="5">
    <source>
        <dbReference type="ARBA" id="ARBA00022862"/>
    </source>
</evidence>
<evidence type="ECO:0000256" key="9">
    <source>
        <dbReference type="ARBA" id="ARBA00032824"/>
    </source>
</evidence>
<evidence type="ECO:0000256" key="1">
    <source>
        <dbReference type="ARBA" id="ARBA00003330"/>
    </source>
</evidence>
<sequence>MELKIGDIAPNFRLQNQDGIEVSLKDYVGSFVVLYFYPKDKTKGCTQEACDFRDNMKIISSLGATIIGVSPDSIKSHKSFIEKDSLNFTLLSDSNKEVLESYNAWGLKKLYGKEYYGVLRSTYIISPSGKIEYIWKNVKVNGHAQEVMDKLKELSK</sequence>
<gene>
    <name evidence="14" type="primary">bcp</name>
    <name evidence="14" type="ORF">PF021_06305</name>
</gene>
<dbReference type="InterPro" id="IPR013766">
    <property type="entry name" value="Thioredoxin_domain"/>
</dbReference>
<evidence type="ECO:0000256" key="10">
    <source>
        <dbReference type="ARBA" id="ARBA00038489"/>
    </source>
</evidence>
<dbReference type="PROSITE" id="PS51352">
    <property type="entry name" value="THIOREDOXIN_2"/>
    <property type="match status" value="1"/>
</dbReference>
<name>A0ABT4VGJ3_9HELI</name>
<dbReference type="PANTHER" id="PTHR42801:SF4">
    <property type="entry name" value="AHPC_TSA FAMILY PROTEIN"/>
    <property type="match status" value="1"/>
</dbReference>
<evidence type="ECO:0000256" key="8">
    <source>
        <dbReference type="ARBA" id="ARBA00023284"/>
    </source>
</evidence>
<keyword evidence="5" id="KW-0049">Antioxidant</keyword>
<dbReference type="SUPFAM" id="SSF52833">
    <property type="entry name" value="Thioredoxin-like"/>
    <property type="match status" value="1"/>
</dbReference>
<evidence type="ECO:0000256" key="12">
    <source>
        <dbReference type="ARBA" id="ARBA00049091"/>
    </source>
</evidence>
<dbReference type="NCBIfam" id="NF006960">
    <property type="entry name" value="PRK09437.1"/>
    <property type="match status" value="1"/>
</dbReference>
<dbReference type="EMBL" id="JAQHXR010000003">
    <property type="protein sequence ID" value="MDA3969288.1"/>
    <property type="molecule type" value="Genomic_DNA"/>
</dbReference>
<dbReference type="InterPro" id="IPR000866">
    <property type="entry name" value="AhpC/TSA"/>
</dbReference>
<dbReference type="PANTHER" id="PTHR42801">
    <property type="entry name" value="THIOREDOXIN-DEPENDENT PEROXIDE REDUCTASE"/>
    <property type="match status" value="1"/>
</dbReference>
<dbReference type="Proteomes" id="UP001210261">
    <property type="component" value="Unassembled WGS sequence"/>
</dbReference>
<keyword evidence="4 14" id="KW-0575">Peroxidase</keyword>
<proteinExistence type="inferred from homology"/>
<keyword evidence="6 14" id="KW-0560">Oxidoreductase</keyword>
<comment type="function">
    <text evidence="1">Thiol-specific peroxidase that catalyzes the reduction of hydrogen peroxide and organic hydroperoxides to water and alcohols, respectively. Plays a role in cell protection against oxidative stress by detoxifying peroxides and as sensor of hydrogen peroxide-mediated signaling events.</text>
</comment>
<evidence type="ECO:0000313" key="14">
    <source>
        <dbReference type="EMBL" id="MDA3969288.1"/>
    </source>
</evidence>
<dbReference type="PIRSF" id="PIRSF000239">
    <property type="entry name" value="AHPC"/>
    <property type="match status" value="1"/>
</dbReference>
<protein>
    <recommendedName>
        <fullName evidence="3">thioredoxin-dependent peroxiredoxin</fullName>
        <ecNumber evidence="3">1.11.1.24</ecNumber>
    </recommendedName>
    <alternativeName>
        <fullName evidence="9">Thioredoxin peroxidase</fullName>
    </alternativeName>
    <alternativeName>
        <fullName evidence="11">Thioredoxin-dependent peroxiredoxin Bcp</fullName>
    </alternativeName>
</protein>
<evidence type="ECO:0000256" key="7">
    <source>
        <dbReference type="ARBA" id="ARBA00023157"/>
    </source>
</evidence>